<keyword evidence="4" id="KW-1185">Reference proteome</keyword>
<dbReference type="GO" id="GO:0016881">
    <property type="term" value="F:acid-amino acid ligase activity"/>
    <property type="evidence" value="ECO:0007669"/>
    <property type="project" value="TreeGrafter"/>
</dbReference>
<dbReference type="EMBL" id="KN822118">
    <property type="protein sequence ID" value="KIM56348.1"/>
    <property type="molecule type" value="Genomic_DNA"/>
</dbReference>
<name>A0A0C2Z355_9AGAM</name>
<dbReference type="Pfam" id="PF23571">
    <property type="entry name" value="GH3_M"/>
    <property type="match status" value="1"/>
</dbReference>
<dbReference type="Pfam" id="PF03321">
    <property type="entry name" value="GH3"/>
    <property type="match status" value="2"/>
</dbReference>
<evidence type="ECO:0000313" key="3">
    <source>
        <dbReference type="EMBL" id="KIM56348.1"/>
    </source>
</evidence>
<reference evidence="4" key="2">
    <citation type="submission" date="2015-01" db="EMBL/GenBank/DDBJ databases">
        <title>Evolutionary Origins and Diversification of the Mycorrhizal Mutualists.</title>
        <authorList>
            <consortium name="DOE Joint Genome Institute"/>
            <consortium name="Mycorrhizal Genomics Consortium"/>
            <person name="Kohler A."/>
            <person name="Kuo A."/>
            <person name="Nagy L.G."/>
            <person name="Floudas D."/>
            <person name="Copeland A."/>
            <person name="Barry K.W."/>
            <person name="Cichocki N."/>
            <person name="Veneault-Fourrey C."/>
            <person name="LaButti K."/>
            <person name="Lindquist E.A."/>
            <person name="Lipzen A."/>
            <person name="Lundell T."/>
            <person name="Morin E."/>
            <person name="Murat C."/>
            <person name="Riley R."/>
            <person name="Ohm R."/>
            <person name="Sun H."/>
            <person name="Tunlid A."/>
            <person name="Henrissat B."/>
            <person name="Grigoriev I.V."/>
            <person name="Hibbett D.S."/>
            <person name="Martin F."/>
        </authorList>
    </citation>
    <scope>NUCLEOTIDE SEQUENCE [LARGE SCALE GENOMIC DNA]</scope>
    <source>
        <strain evidence="4">Foug A</strain>
    </source>
</reference>
<dbReference type="OrthoDB" id="10004661at2759"/>
<gene>
    <name evidence="3" type="ORF">SCLCIDRAFT_1220383</name>
</gene>
<dbReference type="GO" id="GO:0005737">
    <property type="term" value="C:cytoplasm"/>
    <property type="evidence" value="ECO:0007669"/>
    <property type="project" value="TreeGrafter"/>
</dbReference>
<dbReference type="InterPro" id="IPR055378">
    <property type="entry name" value="GH3_C"/>
</dbReference>
<dbReference type="PANTHER" id="PTHR31901">
    <property type="entry name" value="GH3 DOMAIN-CONTAINING PROTEIN"/>
    <property type="match status" value="1"/>
</dbReference>
<reference evidence="3 4" key="1">
    <citation type="submission" date="2014-04" db="EMBL/GenBank/DDBJ databases">
        <authorList>
            <consortium name="DOE Joint Genome Institute"/>
            <person name="Kuo A."/>
            <person name="Kohler A."/>
            <person name="Nagy L.G."/>
            <person name="Floudas D."/>
            <person name="Copeland A."/>
            <person name="Barry K.W."/>
            <person name="Cichocki N."/>
            <person name="Veneault-Fourrey C."/>
            <person name="LaButti K."/>
            <person name="Lindquist E.A."/>
            <person name="Lipzen A."/>
            <person name="Lundell T."/>
            <person name="Morin E."/>
            <person name="Murat C."/>
            <person name="Sun H."/>
            <person name="Tunlid A."/>
            <person name="Henrissat B."/>
            <person name="Grigoriev I.V."/>
            <person name="Hibbett D.S."/>
            <person name="Martin F."/>
            <person name="Nordberg H.P."/>
            <person name="Cantor M.N."/>
            <person name="Hua S.X."/>
        </authorList>
    </citation>
    <scope>NUCLEOTIDE SEQUENCE [LARGE SCALE GENOMIC DNA]</scope>
    <source>
        <strain evidence="3 4">Foug A</strain>
    </source>
</reference>
<dbReference type="InterPro" id="IPR004993">
    <property type="entry name" value="GH3"/>
</dbReference>
<evidence type="ECO:0000313" key="4">
    <source>
        <dbReference type="Proteomes" id="UP000053989"/>
    </source>
</evidence>
<evidence type="ECO:0000259" key="1">
    <source>
        <dbReference type="Pfam" id="PF23571"/>
    </source>
</evidence>
<evidence type="ECO:0000259" key="2">
    <source>
        <dbReference type="Pfam" id="PF23572"/>
    </source>
</evidence>
<dbReference type="AlphaFoldDB" id="A0A0C2Z355"/>
<dbReference type="HOGENOM" id="CLU_032936_0_0_1"/>
<accession>A0A0C2Z355</accession>
<evidence type="ECO:0008006" key="5">
    <source>
        <dbReference type="Google" id="ProtNLM"/>
    </source>
</evidence>
<proteinExistence type="predicted"/>
<feature type="domain" description="GH3 middle" evidence="1">
    <location>
        <begin position="373"/>
        <end position="441"/>
    </location>
</feature>
<organism evidence="3 4">
    <name type="scientific">Scleroderma citrinum Foug A</name>
    <dbReference type="NCBI Taxonomy" id="1036808"/>
    <lineage>
        <taxon>Eukaryota</taxon>
        <taxon>Fungi</taxon>
        <taxon>Dikarya</taxon>
        <taxon>Basidiomycota</taxon>
        <taxon>Agaricomycotina</taxon>
        <taxon>Agaricomycetes</taxon>
        <taxon>Agaricomycetidae</taxon>
        <taxon>Boletales</taxon>
        <taxon>Sclerodermatineae</taxon>
        <taxon>Sclerodermataceae</taxon>
        <taxon>Scleroderma</taxon>
    </lineage>
</organism>
<dbReference type="Proteomes" id="UP000053989">
    <property type="component" value="Unassembled WGS sequence"/>
</dbReference>
<feature type="domain" description="GH3 C-terminal" evidence="2">
    <location>
        <begin position="461"/>
        <end position="569"/>
    </location>
</feature>
<dbReference type="PANTHER" id="PTHR31901:SF9">
    <property type="entry name" value="GH3 DOMAIN-CONTAINING PROTEIN"/>
    <property type="match status" value="1"/>
</dbReference>
<sequence length="584" mass="65544">MSAPRLSPLVSLPPQISASLKEETDSRLQKIIRANITSRYACSSSYLANFRLAIADKDVKEDYTLSDFRRLVPLTDYGAYRPWLDKFMERPCKLSEVENLLAPGLPNYFGVSSSTSGSKPKHFARYFESNVGFGHAAEEPEREGSLAGTTAWIFSLSYRDIVDVTTESGEVVKRIPVCIGSAGFWRNSAGWPIETDNTRMASMIPGLAAPWATSLISHHRSFLLIHALFALADRNVERIATTFVTFFIDLVSYVQEEWDMLLSSIRDGVVPNIEHIDHVRDYLQINMHADPQRAEELRSIGPPFSCPAWAPRVWPNLRVLSCICSGIFANTLPMARSVIGPDVVVKNPGFACTECLLAGPFNPEDTETLVASTKDIVEYLDVADNQIHENIRQVWDLQPGKLYQAVVTTVNGLWRYMLDDVFHVIGFDPRNGSPVFRYHGRKSLAIRSQYAIITEGDLMKVTQAINGDDNLRVQEFTTVLDRRELPETVGIILEIAGDTGPNANLARQKAFEALLSTNDDHQREFDAGRLRLPTIRIVKPGTFSDYRRWRGEKLNTGIGQIKVPVVMVDPASIEWLEERVVKEL</sequence>
<dbReference type="Pfam" id="PF23572">
    <property type="entry name" value="GH3_C"/>
    <property type="match status" value="1"/>
</dbReference>
<protein>
    <recommendedName>
        <fullName evidence="5">GH3 auxin-responsive promoter</fullName>
    </recommendedName>
</protein>
<dbReference type="InParanoid" id="A0A0C2Z355"/>
<dbReference type="InterPro" id="IPR055377">
    <property type="entry name" value="GH3_M"/>
</dbReference>